<reference evidence="1" key="2">
    <citation type="journal article" date="2014" name="ISME J.">
        <title>Microbial stratification in low pH oxic and suboxic macroscopic growths along an acid mine drainage.</title>
        <authorList>
            <person name="Mendez-Garcia C."/>
            <person name="Mesa V."/>
            <person name="Sprenger R.R."/>
            <person name="Richter M."/>
            <person name="Diez M.S."/>
            <person name="Solano J."/>
            <person name="Bargiela R."/>
            <person name="Golyshina O.V."/>
            <person name="Manteca A."/>
            <person name="Ramos J.L."/>
            <person name="Gallego J.R."/>
            <person name="Llorente I."/>
            <person name="Martins Dos Santos V.A."/>
            <person name="Jensen O.N."/>
            <person name="Pelaez A.I."/>
            <person name="Sanchez J."/>
            <person name="Ferrer M."/>
        </authorList>
    </citation>
    <scope>NUCLEOTIDE SEQUENCE</scope>
</reference>
<dbReference type="EMBL" id="AUZX01010469">
    <property type="protein sequence ID" value="EQD47942.1"/>
    <property type="molecule type" value="Genomic_DNA"/>
</dbReference>
<dbReference type="AlphaFoldDB" id="T0ZTR0"/>
<dbReference type="SUPFAM" id="SSF53474">
    <property type="entry name" value="alpha/beta-Hydrolases"/>
    <property type="match status" value="1"/>
</dbReference>
<dbReference type="Gene3D" id="3.40.50.1820">
    <property type="entry name" value="alpha/beta hydrolase"/>
    <property type="match status" value="1"/>
</dbReference>
<protein>
    <submittedName>
        <fullName evidence="1">Prolyl oligopeptidase family protein</fullName>
    </submittedName>
</protein>
<reference evidence="1" key="1">
    <citation type="submission" date="2013-08" db="EMBL/GenBank/DDBJ databases">
        <authorList>
            <person name="Mendez C."/>
            <person name="Richter M."/>
            <person name="Ferrer M."/>
            <person name="Sanchez J."/>
        </authorList>
    </citation>
    <scope>NUCLEOTIDE SEQUENCE</scope>
</reference>
<organism evidence="1">
    <name type="scientific">mine drainage metagenome</name>
    <dbReference type="NCBI Taxonomy" id="410659"/>
    <lineage>
        <taxon>unclassified sequences</taxon>
        <taxon>metagenomes</taxon>
        <taxon>ecological metagenomes</taxon>
    </lineage>
</organism>
<comment type="caution">
    <text evidence="1">The sequence shown here is derived from an EMBL/GenBank/DDBJ whole genome shotgun (WGS) entry which is preliminary data.</text>
</comment>
<sequence>MAGGERAGFVDGHLLGAIDIDGIANLADYVAHGPKSQRQFRAARFGNPQNPQTAEFLRRISPIGNVRRIVRPVLIVQGLAGCGARAADARQLAYLLRFYGDRVELLTAANASSDFTPRADRLAYRAAIAQFLLALKSQTAK</sequence>
<name>T0ZTR0_9ZZZZ</name>
<evidence type="ECO:0000313" key="1">
    <source>
        <dbReference type="EMBL" id="EQD47942.1"/>
    </source>
</evidence>
<dbReference type="InterPro" id="IPR029058">
    <property type="entry name" value="AB_hydrolase_fold"/>
</dbReference>
<gene>
    <name evidence="1" type="ORF">B1A_14267</name>
</gene>
<accession>T0ZTR0</accession>
<proteinExistence type="predicted"/>